<evidence type="ECO:0000313" key="10">
    <source>
        <dbReference type="EMBL" id="KAL0367598.1"/>
    </source>
</evidence>
<evidence type="ECO:0000256" key="8">
    <source>
        <dbReference type="SAM" id="MobiDB-lite"/>
    </source>
</evidence>
<feature type="region of interest" description="Disordered" evidence="8">
    <location>
        <begin position="538"/>
        <end position="589"/>
    </location>
</feature>
<dbReference type="InterPro" id="IPR043502">
    <property type="entry name" value="DNA/RNA_pol_sf"/>
</dbReference>
<keyword evidence="5" id="KW-0378">Hydrolase</keyword>
<comment type="caution">
    <text evidence="10">The sequence shown here is derived from an EMBL/GenBank/DDBJ whole genome shotgun (WGS) entry which is preliminary data.</text>
</comment>
<keyword evidence="3" id="KW-0540">Nuclease</keyword>
<dbReference type="GO" id="GO:0008270">
    <property type="term" value="F:zinc ion binding"/>
    <property type="evidence" value="ECO:0007669"/>
    <property type="project" value="UniProtKB-KW"/>
</dbReference>
<keyword evidence="1" id="KW-0808">Transferase</keyword>
<protein>
    <recommendedName>
        <fullName evidence="9">CCHC-type domain-containing protein</fullName>
    </recommendedName>
</protein>
<dbReference type="InterPro" id="IPR012337">
    <property type="entry name" value="RNaseH-like_sf"/>
</dbReference>
<keyword evidence="6" id="KW-0695">RNA-directed DNA polymerase</keyword>
<organism evidence="10">
    <name type="scientific">Sesamum radiatum</name>
    <name type="common">Black benniseed</name>
    <dbReference type="NCBI Taxonomy" id="300843"/>
    <lineage>
        <taxon>Eukaryota</taxon>
        <taxon>Viridiplantae</taxon>
        <taxon>Streptophyta</taxon>
        <taxon>Embryophyta</taxon>
        <taxon>Tracheophyta</taxon>
        <taxon>Spermatophyta</taxon>
        <taxon>Magnoliopsida</taxon>
        <taxon>eudicotyledons</taxon>
        <taxon>Gunneridae</taxon>
        <taxon>Pentapetalae</taxon>
        <taxon>asterids</taxon>
        <taxon>lamiids</taxon>
        <taxon>Lamiales</taxon>
        <taxon>Pedaliaceae</taxon>
        <taxon>Sesamum</taxon>
    </lineage>
</organism>
<feature type="region of interest" description="Disordered" evidence="8">
    <location>
        <begin position="461"/>
        <end position="490"/>
    </location>
</feature>
<keyword evidence="7" id="KW-0479">Metal-binding</keyword>
<dbReference type="InterPro" id="IPR005162">
    <property type="entry name" value="Retrotrans_gag_dom"/>
</dbReference>
<dbReference type="PANTHER" id="PTHR48475:SF1">
    <property type="entry name" value="RNASE H TYPE-1 DOMAIN-CONTAINING PROTEIN"/>
    <property type="match status" value="1"/>
</dbReference>
<dbReference type="InterPro" id="IPR041373">
    <property type="entry name" value="RT_RNaseH"/>
</dbReference>
<dbReference type="Pfam" id="PF13456">
    <property type="entry name" value="RVT_3"/>
    <property type="match status" value="1"/>
</dbReference>
<evidence type="ECO:0000256" key="5">
    <source>
        <dbReference type="ARBA" id="ARBA00022801"/>
    </source>
</evidence>
<feature type="compositionally biased region" description="Polar residues" evidence="8">
    <location>
        <begin position="461"/>
        <end position="471"/>
    </location>
</feature>
<accession>A0AAW2QK07</accession>
<keyword evidence="7" id="KW-0862">Zinc</keyword>
<dbReference type="EMBL" id="JACGWJ010000015">
    <property type="protein sequence ID" value="KAL0367598.1"/>
    <property type="molecule type" value="Genomic_DNA"/>
</dbReference>
<evidence type="ECO:0000256" key="7">
    <source>
        <dbReference type="PROSITE-ProRule" id="PRU00047"/>
    </source>
</evidence>
<dbReference type="PROSITE" id="PS50158">
    <property type="entry name" value="ZF_CCHC"/>
    <property type="match status" value="1"/>
</dbReference>
<dbReference type="PANTHER" id="PTHR48475">
    <property type="entry name" value="RIBONUCLEASE H"/>
    <property type="match status" value="1"/>
</dbReference>
<dbReference type="SUPFAM" id="SSF53098">
    <property type="entry name" value="Ribonuclease H-like"/>
    <property type="match status" value="1"/>
</dbReference>
<dbReference type="InterPro" id="IPR001878">
    <property type="entry name" value="Znf_CCHC"/>
</dbReference>
<keyword evidence="7" id="KW-0863">Zinc-finger</keyword>
<evidence type="ECO:0000256" key="2">
    <source>
        <dbReference type="ARBA" id="ARBA00022695"/>
    </source>
</evidence>
<dbReference type="InterPro" id="IPR036397">
    <property type="entry name" value="RNaseH_sf"/>
</dbReference>
<name>A0AAW2QK07_SESRA</name>
<evidence type="ECO:0000256" key="6">
    <source>
        <dbReference type="ARBA" id="ARBA00022918"/>
    </source>
</evidence>
<feature type="compositionally biased region" description="Basic residues" evidence="8">
    <location>
        <begin position="575"/>
        <end position="589"/>
    </location>
</feature>
<dbReference type="InterPro" id="IPR002156">
    <property type="entry name" value="RNaseH_domain"/>
</dbReference>
<keyword evidence="2" id="KW-0548">Nucleotidyltransferase</keyword>
<keyword evidence="4" id="KW-0255">Endonuclease</keyword>
<evidence type="ECO:0000259" key="9">
    <source>
        <dbReference type="PROSITE" id="PS50158"/>
    </source>
</evidence>
<evidence type="ECO:0000256" key="4">
    <source>
        <dbReference type="ARBA" id="ARBA00022759"/>
    </source>
</evidence>
<dbReference type="AlphaFoldDB" id="A0AAW2QK07"/>
<proteinExistence type="predicted"/>
<dbReference type="Pfam" id="PF17917">
    <property type="entry name" value="RT_RNaseH"/>
    <property type="match status" value="1"/>
</dbReference>
<reference evidence="10" key="2">
    <citation type="journal article" date="2024" name="Plant">
        <title>Genomic evolution and insights into agronomic trait innovations of Sesamum species.</title>
        <authorList>
            <person name="Miao H."/>
            <person name="Wang L."/>
            <person name="Qu L."/>
            <person name="Liu H."/>
            <person name="Sun Y."/>
            <person name="Le M."/>
            <person name="Wang Q."/>
            <person name="Wei S."/>
            <person name="Zheng Y."/>
            <person name="Lin W."/>
            <person name="Duan Y."/>
            <person name="Cao H."/>
            <person name="Xiong S."/>
            <person name="Wang X."/>
            <person name="Wei L."/>
            <person name="Li C."/>
            <person name="Ma Q."/>
            <person name="Ju M."/>
            <person name="Zhao R."/>
            <person name="Li G."/>
            <person name="Mu C."/>
            <person name="Tian Q."/>
            <person name="Mei H."/>
            <person name="Zhang T."/>
            <person name="Gao T."/>
            <person name="Zhang H."/>
        </authorList>
    </citation>
    <scope>NUCLEOTIDE SEQUENCE</scope>
    <source>
        <strain evidence="10">G02</strain>
    </source>
</reference>
<dbReference type="Gene3D" id="3.30.420.10">
    <property type="entry name" value="Ribonuclease H-like superfamily/Ribonuclease H"/>
    <property type="match status" value="1"/>
</dbReference>
<reference evidence="10" key="1">
    <citation type="submission" date="2020-06" db="EMBL/GenBank/DDBJ databases">
        <authorList>
            <person name="Li T."/>
            <person name="Hu X."/>
            <person name="Zhang T."/>
            <person name="Song X."/>
            <person name="Zhang H."/>
            <person name="Dai N."/>
            <person name="Sheng W."/>
            <person name="Hou X."/>
            <person name="Wei L."/>
        </authorList>
    </citation>
    <scope>NUCLEOTIDE SEQUENCE</scope>
    <source>
        <strain evidence="10">G02</strain>
        <tissue evidence="10">Leaf</tissue>
    </source>
</reference>
<feature type="domain" description="CCHC-type" evidence="9">
    <location>
        <begin position="410"/>
        <end position="423"/>
    </location>
</feature>
<dbReference type="GO" id="GO:0003676">
    <property type="term" value="F:nucleic acid binding"/>
    <property type="evidence" value="ECO:0007669"/>
    <property type="project" value="InterPro"/>
</dbReference>
<evidence type="ECO:0000256" key="1">
    <source>
        <dbReference type="ARBA" id="ARBA00022679"/>
    </source>
</evidence>
<dbReference type="Pfam" id="PF03732">
    <property type="entry name" value="Retrotrans_gag"/>
    <property type="match status" value="1"/>
</dbReference>
<dbReference type="GO" id="GO:0003964">
    <property type="term" value="F:RNA-directed DNA polymerase activity"/>
    <property type="evidence" value="ECO:0007669"/>
    <property type="project" value="UniProtKB-KW"/>
</dbReference>
<gene>
    <name evidence="10" type="ORF">Sradi_3649900</name>
</gene>
<evidence type="ECO:0000256" key="3">
    <source>
        <dbReference type="ARBA" id="ARBA00022722"/>
    </source>
</evidence>
<dbReference type="SUPFAM" id="SSF56672">
    <property type="entry name" value="DNA/RNA polymerases"/>
    <property type="match status" value="1"/>
</dbReference>
<feature type="compositionally biased region" description="Basic and acidic residues" evidence="8">
    <location>
        <begin position="538"/>
        <end position="554"/>
    </location>
</feature>
<sequence>MAQENAEGKERALYYLSRTLTESALKYSPVVKVCLALFYAIKKLRHYFEAYSIRLLSRADPSKLVMPRPILFGRLAKWSILSNQYEIEYVPQKATKGQVLANFLADHLTPTEWETSDDFPDEDVFFVGILQAWTMFFDRAARSDGAGAALEIGLIEMEVYGDSKLIINQLLNIYEVKKEDLVPSFRQASHLLKGFESVTLNHIPRKENRMVDALANLVNSVSNDAVRLRIFPLSLCDTGKDWLQSLPTGSITTWAVLTQKFLTKYFPPTKTAKMLNDITSFVQLDRESYDAWERFKSMLRKCPHHELLLWSQVQTFYNGVTLANRVTIDAAAGGTIMKKLPSEAFNIIYEIATNQYSYGQERADKRVAGIHSIDAVSALSAQMNAQMTALTHNVENFGAAMWNGAPNGPCGACGQIGHLSQDCQVGNPNIVNEVANFVSDGGRSNFNPYSNTYNSGWRSHPNFSWSNNHQQGLAEHHQPRQVQPPQEKKSNLEDMLSKFIAAADTQFQNQDASLQSQEASLQNLKVQMGQLVSIVAGRKEGPLPRDTEKNRKEQVNAITLKNGKTLGEEPLKEQWRKHRTNERRNPRRK</sequence>
<dbReference type="GO" id="GO:0004523">
    <property type="term" value="F:RNA-DNA hybrid ribonuclease activity"/>
    <property type="evidence" value="ECO:0007669"/>
    <property type="project" value="InterPro"/>
</dbReference>